<accession>Q8IA47</accession>
<keyword evidence="8" id="KW-0479">Metal-binding</keyword>
<feature type="domain" description="Glycosyl hydrolase family 13 catalytic" evidence="21">
    <location>
        <begin position="34"/>
        <end position="399"/>
    </location>
</feature>
<evidence type="ECO:0000256" key="17">
    <source>
        <dbReference type="RuleBase" id="RU003615"/>
    </source>
</evidence>
<evidence type="ECO:0000256" key="7">
    <source>
        <dbReference type="ARBA" id="ARBA00022525"/>
    </source>
</evidence>
<dbReference type="InterPro" id="IPR006046">
    <property type="entry name" value="Alpha_amylase"/>
</dbReference>
<dbReference type="GO" id="GO:0004556">
    <property type="term" value="F:alpha-amylase activity"/>
    <property type="evidence" value="ECO:0007669"/>
    <property type="project" value="UniProtKB-UniRule"/>
</dbReference>
<evidence type="ECO:0000256" key="5">
    <source>
        <dbReference type="ARBA" id="ARBA00008061"/>
    </source>
</evidence>
<dbReference type="InterPro" id="IPR013780">
    <property type="entry name" value="Glyco_hydro_b"/>
</dbReference>
<keyword evidence="13" id="KW-0868">Chloride</keyword>
<dbReference type="SUPFAM" id="SSF51011">
    <property type="entry name" value="Glycosyl hydrolase domain"/>
    <property type="match status" value="1"/>
</dbReference>
<feature type="domain" description="Alpha-amylase C-terminal" evidence="20">
    <location>
        <begin position="408"/>
        <end position="496"/>
    </location>
</feature>
<comment type="catalytic activity">
    <reaction evidence="1 18">
        <text>Endohydrolysis of (1-&gt;4)-alpha-D-glucosidic linkages in polysaccharides containing three or more (1-&gt;4)-alpha-linked D-glucose units.</text>
        <dbReference type="EC" id="3.2.1.1"/>
    </reaction>
</comment>
<evidence type="ECO:0000256" key="14">
    <source>
        <dbReference type="ARBA" id="ARBA00023277"/>
    </source>
</evidence>
<evidence type="ECO:0000256" key="16">
    <source>
        <dbReference type="ARBA" id="ARBA00023295"/>
    </source>
</evidence>
<dbReference type="InterPro" id="IPR006048">
    <property type="entry name" value="A-amylase/branching_C"/>
</dbReference>
<dbReference type="FunFam" id="3.20.20.80:FF:000119">
    <property type="entry name" value="Alpha-amylase-related protein"/>
    <property type="match status" value="1"/>
</dbReference>
<keyword evidence="10 18" id="KW-0378">Hydrolase</keyword>
<dbReference type="InterPro" id="IPR017853">
    <property type="entry name" value="GH"/>
</dbReference>
<dbReference type="GO" id="GO:0005576">
    <property type="term" value="C:extracellular region"/>
    <property type="evidence" value="ECO:0007669"/>
    <property type="project" value="UniProtKB-SubCell"/>
</dbReference>
<dbReference type="CDD" id="cd11317">
    <property type="entry name" value="AmyAc_bac_euk_AmyA"/>
    <property type="match status" value="1"/>
</dbReference>
<evidence type="ECO:0000256" key="11">
    <source>
        <dbReference type="ARBA" id="ARBA00022837"/>
    </source>
</evidence>
<gene>
    <name evidence="22" type="primary">Amyrel</name>
</gene>
<dbReference type="GO" id="GO:0046872">
    <property type="term" value="F:metal ion binding"/>
    <property type="evidence" value="ECO:0007669"/>
    <property type="project" value="UniProtKB-KW"/>
</dbReference>
<dbReference type="Gene3D" id="3.20.20.80">
    <property type="entry name" value="Glycosidases"/>
    <property type="match status" value="1"/>
</dbReference>
<evidence type="ECO:0000256" key="12">
    <source>
        <dbReference type="ARBA" id="ARBA00023157"/>
    </source>
</evidence>
<dbReference type="Pfam" id="PF00128">
    <property type="entry name" value="Alpha-amylase"/>
    <property type="match status" value="1"/>
</dbReference>
<evidence type="ECO:0000256" key="6">
    <source>
        <dbReference type="ARBA" id="ARBA00011245"/>
    </source>
</evidence>
<comment type="subcellular location">
    <subcellularLocation>
        <location evidence="4">Secreted</location>
    </subcellularLocation>
</comment>
<comment type="similarity">
    <text evidence="5 17">Belongs to the glycosyl hydrolase 13 family.</text>
</comment>
<protein>
    <recommendedName>
        <fullName evidence="18">Alpha-amylase</fullName>
        <ecNumber evidence="18">3.2.1.1</ecNumber>
    </recommendedName>
</protein>
<proteinExistence type="inferred from homology"/>
<comment type="cofactor">
    <cofactor evidence="3">
        <name>chloride</name>
        <dbReference type="ChEBI" id="CHEBI:17996"/>
    </cofactor>
</comment>
<evidence type="ECO:0000256" key="15">
    <source>
        <dbReference type="ARBA" id="ARBA00023283"/>
    </source>
</evidence>
<evidence type="ECO:0000259" key="20">
    <source>
        <dbReference type="SMART" id="SM00632"/>
    </source>
</evidence>
<evidence type="ECO:0000256" key="10">
    <source>
        <dbReference type="ARBA" id="ARBA00022801"/>
    </source>
</evidence>
<evidence type="ECO:0000259" key="21">
    <source>
        <dbReference type="SMART" id="SM00642"/>
    </source>
</evidence>
<keyword evidence="12" id="KW-1015">Disulfide bond</keyword>
<dbReference type="InterPro" id="IPR006047">
    <property type="entry name" value="GH13_cat_dom"/>
</dbReference>
<feature type="signal peptide" evidence="19">
    <location>
        <begin position="1"/>
        <end position="23"/>
    </location>
</feature>
<dbReference type="CAZy" id="GH13">
    <property type="family name" value="Glycoside Hydrolase Family 13"/>
</dbReference>
<evidence type="ECO:0000256" key="4">
    <source>
        <dbReference type="ARBA" id="ARBA00004613"/>
    </source>
</evidence>
<evidence type="ECO:0000256" key="19">
    <source>
        <dbReference type="SAM" id="SignalP"/>
    </source>
</evidence>
<dbReference type="SMART" id="SM00632">
    <property type="entry name" value="Aamy_C"/>
    <property type="match status" value="1"/>
</dbReference>
<dbReference type="SMART" id="SM00642">
    <property type="entry name" value="Aamy"/>
    <property type="match status" value="1"/>
</dbReference>
<dbReference type="AlphaFoldDB" id="Q8IA47"/>
<keyword evidence="9 19" id="KW-0732">Signal</keyword>
<evidence type="ECO:0000256" key="9">
    <source>
        <dbReference type="ARBA" id="ARBA00022729"/>
    </source>
</evidence>
<keyword evidence="14 18" id="KW-0119">Carbohydrate metabolism</keyword>
<comment type="cofactor">
    <cofactor evidence="2">
        <name>Ca(2+)</name>
        <dbReference type="ChEBI" id="CHEBI:29108"/>
    </cofactor>
</comment>
<comment type="subunit">
    <text evidence="6">Monomer.</text>
</comment>
<feature type="chain" id="PRO_5004308509" description="Alpha-amylase" evidence="19">
    <location>
        <begin position="24"/>
        <end position="563"/>
    </location>
</feature>
<dbReference type="OrthoDB" id="550577at2759"/>
<dbReference type="GO" id="GO:0005975">
    <property type="term" value="P:carbohydrate metabolic process"/>
    <property type="evidence" value="ECO:0007669"/>
    <property type="project" value="InterPro"/>
</dbReference>
<evidence type="ECO:0000256" key="8">
    <source>
        <dbReference type="ARBA" id="ARBA00022723"/>
    </source>
</evidence>
<evidence type="ECO:0000256" key="3">
    <source>
        <dbReference type="ARBA" id="ARBA00001923"/>
    </source>
</evidence>
<evidence type="ECO:0000256" key="2">
    <source>
        <dbReference type="ARBA" id="ARBA00001913"/>
    </source>
</evidence>
<dbReference type="SUPFAM" id="SSF51445">
    <property type="entry name" value="(Trans)glycosidases"/>
    <property type="match status" value="1"/>
</dbReference>
<dbReference type="Gene3D" id="2.60.40.1180">
    <property type="entry name" value="Golgi alpha-mannosidase II"/>
    <property type="match status" value="1"/>
</dbReference>
<keyword evidence="11" id="KW-0106">Calcium</keyword>
<dbReference type="InterPro" id="IPR031319">
    <property type="entry name" value="A-amylase_C"/>
</dbReference>
<dbReference type="PRINTS" id="PR00110">
    <property type="entry name" value="ALPHAAMYLASE"/>
</dbReference>
<dbReference type="Pfam" id="PF02806">
    <property type="entry name" value="Alpha-amylase_C"/>
    <property type="match status" value="1"/>
</dbReference>
<evidence type="ECO:0000313" key="22">
    <source>
        <dbReference type="EMBL" id="AAO13692.1"/>
    </source>
</evidence>
<keyword evidence="7" id="KW-0964">Secreted</keyword>
<name>Q8IA47_CERCA</name>
<organism evidence="22">
    <name type="scientific">Ceratitis capitata</name>
    <name type="common">Mediterranean fruit fly</name>
    <name type="synonym">Tephritis capitata</name>
    <dbReference type="NCBI Taxonomy" id="7213"/>
    <lineage>
        <taxon>Eukaryota</taxon>
        <taxon>Metazoa</taxon>
        <taxon>Ecdysozoa</taxon>
        <taxon>Arthropoda</taxon>
        <taxon>Hexapoda</taxon>
        <taxon>Insecta</taxon>
        <taxon>Pterygota</taxon>
        <taxon>Neoptera</taxon>
        <taxon>Endopterygota</taxon>
        <taxon>Diptera</taxon>
        <taxon>Brachycera</taxon>
        <taxon>Muscomorpha</taxon>
        <taxon>Tephritoidea</taxon>
        <taxon>Tephritidae</taxon>
        <taxon>Ceratitis</taxon>
        <taxon>Ceratitis</taxon>
    </lineage>
</organism>
<evidence type="ECO:0000256" key="1">
    <source>
        <dbReference type="ARBA" id="ARBA00000548"/>
    </source>
</evidence>
<keyword evidence="15" id="KW-0873">Pyrrolidone carboxylic acid</keyword>
<dbReference type="EMBL" id="AF146758">
    <property type="protein sequence ID" value="AAO13692.1"/>
    <property type="molecule type" value="Genomic_DNA"/>
</dbReference>
<reference evidence="22" key="1">
    <citation type="submission" date="1999-04" db="EMBL/GenBank/DDBJ databases">
        <title>Origin of the Amyrel gene.</title>
        <authorList>
            <person name="Da Lage J.-L."/>
        </authorList>
    </citation>
    <scope>NUCLEOTIDE SEQUENCE</scope>
</reference>
<evidence type="ECO:0000256" key="18">
    <source>
        <dbReference type="RuleBase" id="RU361134"/>
    </source>
</evidence>
<dbReference type="EC" id="3.2.1.1" evidence="18"/>
<evidence type="ECO:0000256" key="13">
    <source>
        <dbReference type="ARBA" id="ARBA00023214"/>
    </source>
</evidence>
<dbReference type="PANTHER" id="PTHR43447">
    <property type="entry name" value="ALPHA-AMYLASE"/>
    <property type="match status" value="1"/>
</dbReference>
<sequence>MLAANRLGYCTAVLLTLAAAVSAQHEPHWLASRNTIVHLFEWKWTDIAAECERFLAPRGFAGVQVSPVAENVVIPGRPWWERYQPVSYKLITRSGNETEFADMVRRCNDVGVRIYVDVLLNHMAATHEGAVYGTGGSVAYPSAKYFPAVPYTEEDFHDTCDIQDWNDRYQVQNCELICLKDLDQSSVRVRTHLLRFLNYLVELGVAGFRVDAAKHIPAEELKLIYDNVVNLNTAHGFPFNARPFIYQEVVDHGYEAVSKYEYSPLGAVTEFRFSEEIGGAFRGHNQLKWLRNWGPAWGFLPSAHAFVFVDNHDNQREGGRVLTYKNAKQYKMATAFTLAYPYGITRVMSSFDFVEHDQAPPADADEVILSPQFDTAGACMNGWVCEHRWRQIYNMIGFKNAVRGTEMSNWWDNDDNQIAFCRGNRGFIAFNGNNWELTQRLYTCLSAGVYCDVISGALVNGKCTGKAVLVDEWGFADIKLGADEFDGVLAIHVQAKMEERKERLERNLIRLLATRACRQCHLYLILKLKCAPCIKIMEEYSVYTLKSKSSDFYLNSRRYFVMK</sequence>
<keyword evidence="16 18" id="KW-0326">Glycosidase</keyword>